<dbReference type="AlphaFoldDB" id="A0A9W6SEV2"/>
<evidence type="ECO:0000313" key="1">
    <source>
        <dbReference type="EMBL" id="GLY91517.1"/>
    </source>
</evidence>
<reference evidence="1" key="1">
    <citation type="submission" date="2023-03" db="EMBL/GenBank/DDBJ databases">
        <title>Actinoallomurus iriomotensis NBRC 103684.</title>
        <authorList>
            <person name="Ichikawa N."/>
            <person name="Sato H."/>
            <person name="Tonouchi N."/>
        </authorList>
    </citation>
    <scope>NUCLEOTIDE SEQUENCE</scope>
    <source>
        <strain evidence="1">NBRC 103684</strain>
    </source>
</reference>
<gene>
    <name evidence="1" type="ORF">Airi02_094450</name>
</gene>
<organism evidence="1 2">
    <name type="scientific">Actinoallomurus iriomotensis</name>
    <dbReference type="NCBI Taxonomy" id="478107"/>
    <lineage>
        <taxon>Bacteria</taxon>
        <taxon>Bacillati</taxon>
        <taxon>Actinomycetota</taxon>
        <taxon>Actinomycetes</taxon>
        <taxon>Streptosporangiales</taxon>
        <taxon>Thermomonosporaceae</taxon>
        <taxon>Actinoallomurus</taxon>
    </lineage>
</organism>
<proteinExistence type="predicted"/>
<accession>A0A9W6SEV2</accession>
<name>A0A9W6SEV2_9ACTN</name>
<sequence>MLLKPSAVTTVCRALAGEADADAGADMAAVATSELAASTAGRKRDEFVSMTIPR</sequence>
<dbReference type="EMBL" id="BSTK01000020">
    <property type="protein sequence ID" value="GLY91517.1"/>
    <property type="molecule type" value="Genomic_DNA"/>
</dbReference>
<keyword evidence="2" id="KW-1185">Reference proteome</keyword>
<comment type="caution">
    <text evidence="1">The sequence shown here is derived from an EMBL/GenBank/DDBJ whole genome shotgun (WGS) entry which is preliminary data.</text>
</comment>
<protein>
    <submittedName>
        <fullName evidence="1">Uncharacterized protein</fullName>
    </submittedName>
</protein>
<evidence type="ECO:0000313" key="2">
    <source>
        <dbReference type="Proteomes" id="UP001165074"/>
    </source>
</evidence>
<dbReference type="Proteomes" id="UP001165074">
    <property type="component" value="Unassembled WGS sequence"/>
</dbReference>